<evidence type="ECO:0000313" key="5">
    <source>
        <dbReference type="Proteomes" id="UP001161094"/>
    </source>
</evidence>
<keyword evidence="6" id="KW-1185">Reference proteome</keyword>
<evidence type="ECO:0000313" key="6">
    <source>
        <dbReference type="Proteomes" id="UP001214170"/>
    </source>
</evidence>
<dbReference type="Proteomes" id="UP000037511">
    <property type="component" value="Unassembled WGS sequence"/>
</dbReference>
<reference evidence="3 6" key="3">
    <citation type="submission" date="2023-03" db="EMBL/GenBank/DDBJ databases">
        <title>Achromobacter spanius LIG8.</title>
        <authorList>
            <person name="Shrestha S."/>
        </authorList>
    </citation>
    <scope>NUCLEOTIDE SEQUENCE [LARGE SCALE GENOMIC DNA]</scope>
    <source>
        <strain evidence="3 6">LIG8</strain>
    </source>
</reference>
<dbReference type="RefSeq" id="WP_050450109.1">
    <property type="nucleotide sequence ID" value="NZ_CADIJT010000004.1"/>
</dbReference>
<evidence type="ECO:0000313" key="1">
    <source>
        <dbReference type="EMBL" id="KNE23357.1"/>
    </source>
</evidence>
<dbReference type="AlphaFoldDB" id="A0A0L0QXT0"/>
<proteinExistence type="predicted"/>
<gene>
    <name evidence="1" type="ORF">AFM18_27625</name>
    <name evidence="2" type="ORF">N5D93_22450</name>
    <name evidence="3" type="ORF">P8T11_14040</name>
</gene>
<evidence type="ECO:0000313" key="2">
    <source>
        <dbReference type="EMBL" id="MDH0738598.1"/>
    </source>
</evidence>
<dbReference type="OrthoDB" id="8657520at2"/>
<dbReference type="Proteomes" id="UP001161094">
    <property type="component" value="Unassembled WGS sequence"/>
</dbReference>
<reference evidence="2" key="2">
    <citation type="submission" date="2022-09" db="EMBL/GenBank/DDBJ databases">
        <title>Intensive care unit water sources are persistently colonized with multi-drug resistant bacteria and are the site of extensive horizontal gene transfer of antibiotic resistance genes.</title>
        <authorList>
            <person name="Diorio-Toth L."/>
        </authorList>
    </citation>
    <scope>NUCLEOTIDE SEQUENCE</scope>
    <source>
        <strain evidence="2">GD03843</strain>
    </source>
</reference>
<dbReference type="KEGG" id="asw:CVS48_12190"/>
<accession>A0A0L0QXT0</accession>
<reference evidence="1 4" key="1">
    <citation type="submission" date="2015-07" db="EMBL/GenBank/DDBJ databases">
        <title>Draft genome of Achromobacter spanius.</title>
        <authorList>
            <person name="Wang X."/>
        </authorList>
    </citation>
    <scope>NUCLEOTIDE SEQUENCE [LARGE SCALE GENOMIC DNA]</scope>
    <source>
        <strain evidence="1 4">CGMCC9173</strain>
    </source>
</reference>
<sequence length="80" mass="9166">MSQLDWTSGDTAPDRQGYYETRFDTGRTAITLYSVLGWMPVKTPGNMVSWRPLPPAAEREEAERHIQEIRAAQAHIPMDY</sequence>
<protein>
    <submittedName>
        <fullName evidence="2">Uncharacterized protein</fullName>
    </submittedName>
</protein>
<name>A0A0L0QXT0_9BURK</name>
<evidence type="ECO:0000313" key="4">
    <source>
        <dbReference type="Proteomes" id="UP000037511"/>
    </source>
</evidence>
<dbReference type="Proteomes" id="UP001214170">
    <property type="component" value="Chromosome"/>
</dbReference>
<dbReference type="GeneID" id="92906697"/>
<organism evidence="2 5">
    <name type="scientific">Achromobacter spanius</name>
    <dbReference type="NCBI Taxonomy" id="217203"/>
    <lineage>
        <taxon>Bacteria</taxon>
        <taxon>Pseudomonadati</taxon>
        <taxon>Pseudomonadota</taxon>
        <taxon>Betaproteobacteria</taxon>
        <taxon>Burkholderiales</taxon>
        <taxon>Alcaligenaceae</taxon>
        <taxon>Achromobacter</taxon>
    </lineage>
</organism>
<dbReference type="EMBL" id="JAOCDZ010000017">
    <property type="protein sequence ID" value="MDH0738598.1"/>
    <property type="molecule type" value="Genomic_DNA"/>
</dbReference>
<dbReference type="EMBL" id="LGVG01000063">
    <property type="protein sequence ID" value="KNE23357.1"/>
    <property type="molecule type" value="Genomic_DNA"/>
</dbReference>
<dbReference type="EMBL" id="CP121261">
    <property type="protein sequence ID" value="WFP10923.1"/>
    <property type="molecule type" value="Genomic_DNA"/>
</dbReference>
<evidence type="ECO:0000313" key="3">
    <source>
        <dbReference type="EMBL" id="WFP10923.1"/>
    </source>
</evidence>